<protein>
    <recommendedName>
        <fullName evidence="3">Immunity protein 53</fullName>
    </recommendedName>
</protein>
<dbReference type="RefSeq" id="WP_344689522.1">
    <property type="nucleotide sequence ID" value="NZ_BAAAVV010000006.1"/>
</dbReference>
<comment type="caution">
    <text evidence="1">The sequence shown here is derived from an EMBL/GenBank/DDBJ whole genome shotgun (WGS) entry which is preliminary data.</text>
</comment>
<organism evidence="1 2">
    <name type="scientific">Blastococcus jejuensis</name>
    <dbReference type="NCBI Taxonomy" id="351224"/>
    <lineage>
        <taxon>Bacteria</taxon>
        <taxon>Bacillati</taxon>
        <taxon>Actinomycetota</taxon>
        <taxon>Actinomycetes</taxon>
        <taxon>Geodermatophilales</taxon>
        <taxon>Geodermatophilaceae</taxon>
        <taxon>Blastococcus</taxon>
    </lineage>
</organism>
<name>A0ABP6P9V1_9ACTN</name>
<accession>A0ABP6P9V1</accession>
<evidence type="ECO:0008006" key="3">
    <source>
        <dbReference type="Google" id="ProtNLM"/>
    </source>
</evidence>
<gene>
    <name evidence="1" type="ORF">GCM10010531_27750</name>
</gene>
<sequence length="118" mass="13176">MNANEENRQVGTDTHAAYISRRPAWADRVTIGSEAIDYAWTAPTWPESIEPDGETCPVEVIITREDMLYVNDEGVVLDPGPERIFLLDTNLDVENARLLAQAILECCDRINSTLAVDQ</sequence>
<dbReference type="EMBL" id="BAAAVV010000006">
    <property type="protein sequence ID" value="GAA3172689.1"/>
    <property type="molecule type" value="Genomic_DNA"/>
</dbReference>
<proteinExistence type="predicted"/>
<reference evidence="2" key="1">
    <citation type="journal article" date="2019" name="Int. J. Syst. Evol. Microbiol.">
        <title>The Global Catalogue of Microorganisms (GCM) 10K type strain sequencing project: providing services to taxonomists for standard genome sequencing and annotation.</title>
        <authorList>
            <consortium name="The Broad Institute Genomics Platform"/>
            <consortium name="The Broad Institute Genome Sequencing Center for Infectious Disease"/>
            <person name="Wu L."/>
            <person name="Ma J."/>
        </authorList>
    </citation>
    <scope>NUCLEOTIDE SEQUENCE [LARGE SCALE GENOMIC DNA]</scope>
    <source>
        <strain evidence="2">JCM 15614</strain>
    </source>
</reference>
<evidence type="ECO:0000313" key="2">
    <source>
        <dbReference type="Proteomes" id="UP001499924"/>
    </source>
</evidence>
<keyword evidence="2" id="KW-1185">Reference proteome</keyword>
<dbReference type="Proteomes" id="UP001499924">
    <property type="component" value="Unassembled WGS sequence"/>
</dbReference>
<evidence type="ECO:0000313" key="1">
    <source>
        <dbReference type="EMBL" id="GAA3172689.1"/>
    </source>
</evidence>